<name>A0A075WI22_ELHV1</name>
<dbReference type="EMBL" id="KM087786">
    <property type="protein sequence ID" value="AIH00798.1"/>
    <property type="molecule type" value="Genomic_DNA"/>
</dbReference>
<keyword evidence="1" id="KW-0946">Virion</keyword>
<organism evidence="1">
    <name type="scientific">Elephant endotheliotropic herpesvirus 1A</name>
    <dbReference type="NCBI Taxonomy" id="759753"/>
    <lineage>
        <taxon>Viruses</taxon>
        <taxon>Duplodnaviria</taxon>
        <taxon>Heunggongvirae</taxon>
        <taxon>Peploviricota</taxon>
        <taxon>Herviviricetes</taxon>
        <taxon>Herpesvirales</taxon>
        <taxon>Orthoherpesviridae</taxon>
        <taxon>Betaherpesvirinae</taxon>
        <taxon>Proboscivirus</taxon>
        <taxon>Proboscivirus elephantidbeta1</taxon>
        <taxon>Elephantid herpesvirus 1</taxon>
    </lineage>
</organism>
<gene>
    <name evidence="1" type="primary">U47</name>
</gene>
<proteinExistence type="predicted"/>
<sequence length="212" mass="24156">MAVSEAVTWQNLQSLMNTTQLTYFTLSHKADADSVCKDGVKYSLIQCYLRILTLSIAAFKEDKFDCKNVTVQNIYNLTMPGFNVLTPTPLCYNKVGNDRNCTLLLTMSDLTYWTYRQVLLSGPLKNCTKPWKHINFLTEKITNMNLTHTPSIINDTMEFINTYVNTTITMADFLLTTIYSLAQSLGPRCHVDGIFSLSQYANERLTDKKKSK</sequence>
<accession>A0A075WI22</accession>
<protein>
    <submittedName>
        <fullName evidence="1">Envelope glycoprotein O</fullName>
    </submittedName>
</protein>
<reference evidence="1" key="1">
    <citation type="journal article" date="2014" name="J. Virol.">
        <title>Elephant endotheliotropic herpesviruses EEHV1A, EEHV1B, and EEHV2 from cases of hemorrhagic disease are highly diverged from other mammalian herpesviruses and may form a new subfamily.</title>
        <authorList>
            <person name="Richman LK"/>
            <person name="Zong JC"/>
            <person name="Latimer EM"/>
            <person name="Lock J"/>
            <person name="Fleischer RC"/>
            <person name="Heaggans SY"/>
            <person name="Hayward GS."/>
        </authorList>
    </citation>
    <scope>NUCLEOTIDE SEQUENCE</scope>
    <source>
        <strain evidence="1">North American #NAP20</strain>
    </source>
</reference>
<dbReference type="GO" id="GO:0019031">
    <property type="term" value="C:viral envelope"/>
    <property type="evidence" value="ECO:0007669"/>
    <property type="project" value="UniProtKB-KW"/>
</dbReference>
<keyword evidence="1" id="KW-0261">Viral envelope protein</keyword>
<evidence type="ECO:0000313" key="1">
    <source>
        <dbReference type="EMBL" id="AIH00798.1"/>
    </source>
</evidence>